<dbReference type="OMA" id="NDGHDFW"/>
<organism evidence="2 3">
    <name type="scientific">Zostera marina</name>
    <name type="common">Eelgrass</name>
    <dbReference type="NCBI Taxonomy" id="29655"/>
    <lineage>
        <taxon>Eukaryota</taxon>
        <taxon>Viridiplantae</taxon>
        <taxon>Streptophyta</taxon>
        <taxon>Embryophyta</taxon>
        <taxon>Tracheophyta</taxon>
        <taxon>Spermatophyta</taxon>
        <taxon>Magnoliopsida</taxon>
        <taxon>Liliopsida</taxon>
        <taxon>Zosteraceae</taxon>
        <taxon>Zostera</taxon>
    </lineage>
</organism>
<dbReference type="Proteomes" id="UP000036987">
    <property type="component" value="Unassembled WGS sequence"/>
</dbReference>
<dbReference type="SUPFAM" id="SSF48371">
    <property type="entry name" value="ARM repeat"/>
    <property type="match status" value="1"/>
</dbReference>
<name>A0A0K9Q0N0_ZOSMR</name>
<evidence type="ECO:0000313" key="3">
    <source>
        <dbReference type="Proteomes" id="UP000036987"/>
    </source>
</evidence>
<dbReference type="EMBL" id="LFYR01000468">
    <property type="protein sequence ID" value="KMZ74010.1"/>
    <property type="molecule type" value="Genomic_DNA"/>
</dbReference>
<evidence type="ECO:0000313" key="2">
    <source>
        <dbReference type="EMBL" id="KMZ74010.1"/>
    </source>
</evidence>
<dbReference type="AlphaFoldDB" id="A0A0K9Q0N0"/>
<protein>
    <recommendedName>
        <fullName evidence="1">TTI1 N-terminal TPR domain-containing protein</fullName>
    </recommendedName>
</protein>
<dbReference type="PANTHER" id="PTHR18460:SF3">
    <property type="entry name" value="TELO2-INTERACTING PROTEIN 1 HOMOLOG"/>
    <property type="match status" value="1"/>
</dbReference>
<keyword evidence="3" id="KW-1185">Reference proteome</keyword>
<dbReference type="GO" id="GO:0005737">
    <property type="term" value="C:cytoplasm"/>
    <property type="evidence" value="ECO:0000318"/>
    <property type="project" value="GO_Central"/>
</dbReference>
<dbReference type="Pfam" id="PF24173">
    <property type="entry name" value="TPR_TTI1_N"/>
    <property type="match status" value="1"/>
</dbReference>
<comment type="caution">
    <text evidence="2">The sequence shown here is derived from an EMBL/GenBank/DDBJ whole genome shotgun (WGS) entry which is preliminary data.</text>
</comment>
<dbReference type="PANTHER" id="PTHR18460">
    <property type="entry name" value="TEL2 INTERACTING PROTEIN 1 TTI1 FAMILY MEMBER"/>
    <property type="match status" value="1"/>
</dbReference>
<proteinExistence type="predicted"/>
<dbReference type="InterPro" id="IPR057566">
    <property type="entry name" value="TPR_TTI1_N"/>
</dbReference>
<evidence type="ECO:0000259" key="1">
    <source>
        <dbReference type="Pfam" id="PF24173"/>
    </source>
</evidence>
<dbReference type="Pfam" id="PF21547">
    <property type="entry name" value="TTI1"/>
    <property type="match status" value="1"/>
</dbReference>
<dbReference type="OrthoDB" id="49511at2759"/>
<reference evidence="3" key="1">
    <citation type="journal article" date="2016" name="Nature">
        <title>The genome of the seagrass Zostera marina reveals angiosperm adaptation to the sea.</title>
        <authorList>
            <person name="Olsen J.L."/>
            <person name="Rouze P."/>
            <person name="Verhelst B."/>
            <person name="Lin Y.-C."/>
            <person name="Bayer T."/>
            <person name="Collen J."/>
            <person name="Dattolo E."/>
            <person name="De Paoli E."/>
            <person name="Dittami S."/>
            <person name="Maumus F."/>
            <person name="Michel G."/>
            <person name="Kersting A."/>
            <person name="Lauritano C."/>
            <person name="Lohaus R."/>
            <person name="Toepel M."/>
            <person name="Tonon T."/>
            <person name="Vanneste K."/>
            <person name="Amirebrahimi M."/>
            <person name="Brakel J."/>
            <person name="Bostroem C."/>
            <person name="Chovatia M."/>
            <person name="Grimwood J."/>
            <person name="Jenkins J.W."/>
            <person name="Jueterbock A."/>
            <person name="Mraz A."/>
            <person name="Stam W.T."/>
            <person name="Tice H."/>
            <person name="Bornberg-Bauer E."/>
            <person name="Green P.J."/>
            <person name="Pearson G.A."/>
            <person name="Procaccini G."/>
            <person name="Duarte C.M."/>
            <person name="Schmutz J."/>
            <person name="Reusch T.B.H."/>
            <person name="Van de Peer Y."/>
        </authorList>
    </citation>
    <scope>NUCLEOTIDE SEQUENCE [LARGE SCALE GENOMIC DNA]</scope>
    <source>
        <strain evidence="3">cv. Finnish</strain>
    </source>
</reference>
<dbReference type="InterPro" id="IPR052587">
    <property type="entry name" value="TELO2-interacting_protein_1"/>
</dbReference>
<dbReference type="InterPro" id="IPR049362">
    <property type="entry name" value="TTI1_rpt"/>
</dbReference>
<gene>
    <name evidence="2" type="ORF">ZOSMA_137G00250</name>
</gene>
<dbReference type="STRING" id="29655.A0A0K9Q0N0"/>
<feature type="domain" description="TTI1 N-terminal TPR" evidence="1">
    <location>
        <begin position="197"/>
        <end position="451"/>
    </location>
</feature>
<dbReference type="InterPro" id="IPR016024">
    <property type="entry name" value="ARM-type_fold"/>
</dbReference>
<accession>A0A0K9Q0N0</accession>
<sequence>MEVAVTPETVFSNLKPYCVKILDVLRTHRKTAPFLPEMARFISVSPSYLLQPCFDYTLLPLLLLLDTSVQCRTTKGELKVGTSDIRVLSISDSVAEGVLMCIEELLKKCHLGSVDQMVTVLKKLTQGALLSPSEASEEYRDGIVRCFRALLTRLEPCQDMFCSCKQVSGSSSLLSKSDICTKSIDLAEHGLCSKECLLTFLRSQSASAIVGHWLSLLLQIAEIEVARGLCGSGMLREEAYLTLRVLVSKVASADALAFFLPGIVSRFAKALHVSKSMISGASGSAGSIHNAVRGLAEFLVIVMNDEANLDGLNESPLDGTGNSFQNGSQSSQLVLEVFRSFPLNSQIQGTNLSKKNYKACEFPIKLEAPKNSRQSTGSLHVNRTKEWIVATSLRVDKLLSPTFPNICFHPSEKVRKSLVYCVWMLLSNCSKTLVQSKLMLLECLCILVSDDSEIVSAEAQEGLHSLFTSIEKYFTENEIGDILDRLINSLPRVILGNEEAVASTHAQKLLVLMYHAGPELVVSRLLCTSAKISQVLEVLTVCLSQNSLFAGPVERLIVSKPLSVGYLHSVAELKACTVLGHTHNRTVTSGSFVVSRVPPIQDINLQNSSADYVLPRMPPWFSHFGSNKLYLALAGILRLIGLSVQAGNKSKLSLSVITDYPLDYFRKFISSLRNKEYNKENWQSWYAKNGSGQLLRKASTAVCVLNEIIYGISDQPVNLYTKLFQKTWMSKEIKENHTGYSGSSVKSLWKVPTDNNIVDQVIDCVGSILHEYMATEVWDLPTDEKSFRLLQGGQENLPLHFFHDVTMFHQVVIDGIGVFSICLGKKFKSCGFLHSSLYLLLQNLICSNYQIKSSSDCVLHVLSTVLGHQTVGQLVMENADYIIDSLCRHLRHLDLNPHVPDVLAAILSYVGVAHEILPMLDEPMRLVSLELEVLSRHHHPNLTDPFLKVCICRPFKVGYHNYFLVF</sequence>